<accession>D3B3K0</accession>
<dbReference type="GeneID" id="31358491"/>
<comment type="caution">
    <text evidence="1">The sequence shown here is derived from an EMBL/GenBank/DDBJ whole genome shotgun (WGS) entry which is preliminary data.</text>
</comment>
<keyword evidence="2" id="KW-1185">Reference proteome</keyword>
<proteinExistence type="predicted"/>
<dbReference type="InParanoid" id="D3B3K0"/>
<dbReference type="AlphaFoldDB" id="D3B3K0"/>
<dbReference type="Proteomes" id="UP000001396">
    <property type="component" value="Unassembled WGS sequence"/>
</dbReference>
<organism evidence="1 2">
    <name type="scientific">Heterostelium pallidum (strain ATCC 26659 / Pp 5 / PN500)</name>
    <name type="common">Cellular slime mold</name>
    <name type="synonym">Polysphondylium pallidum</name>
    <dbReference type="NCBI Taxonomy" id="670386"/>
    <lineage>
        <taxon>Eukaryota</taxon>
        <taxon>Amoebozoa</taxon>
        <taxon>Evosea</taxon>
        <taxon>Eumycetozoa</taxon>
        <taxon>Dictyostelia</taxon>
        <taxon>Acytosteliales</taxon>
        <taxon>Acytosteliaceae</taxon>
        <taxon>Heterostelium</taxon>
    </lineage>
</organism>
<gene>
    <name evidence="1" type="ORF">PPL_02968</name>
</gene>
<dbReference type="EMBL" id="ADBJ01000010">
    <property type="protein sequence ID" value="EFA83898.1"/>
    <property type="molecule type" value="Genomic_DNA"/>
</dbReference>
<sequence length="81" mass="8928">MACPPVNKLHCNLNNGQFIARNLNASPVHHCCDFCLYRGEVGAYCNGTSTIEPESRGYVASCQEQYAVCIINNNICSPYLI</sequence>
<reference evidence="1 2" key="1">
    <citation type="journal article" date="2011" name="Genome Res.">
        <title>Phylogeny-wide analysis of social amoeba genomes highlights ancient origins for complex intercellular communication.</title>
        <authorList>
            <person name="Heidel A.J."/>
            <person name="Lawal H.M."/>
            <person name="Felder M."/>
            <person name="Schilde C."/>
            <person name="Helps N.R."/>
            <person name="Tunggal B."/>
            <person name="Rivero F."/>
            <person name="John U."/>
            <person name="Schleicher M."/>
            <person name="Eichinger L."/>
            <person name="Platzer M."/>
            <person name="Noegel A.A."/>
            <person name="Schaap P."/>
            <person name="Gloeckner G."/>
        </authorList>
    </citation>
    <scope>NUCLEOTIDE SEQUENCE [LARGE SCALE GENOMIC DNA]</scope>
    <source>
        <strain evidence="2">ATCC 26659 / Pp 5 / PN500</strain>
    </source>
</reference>
<evidence type="ECO:0000313" key="2">
    <source>
        <dbReference type="Proteomes" id="UP000001396"/>
    </source>
</evidence>
<name>D3B3K0_HETP5</name>
<dbReference type="RefSeq" id="XP_020436015.1">
    <property type="nucleotide sequence ID" value="XM_020573943.1"/>
</dbReference>
<protein>
    <submittedName>
        <fullName evidence="1">Uncharacterized protein</fullName>
    </submittedName>
</protein>
<evidence type="ECO:0000313" key="1">
    <source>
        <dbReference type="EMBL" id="EFA83898.1"/>
    </source>
</evidence>